<dbReference type="AlphaFoldDB" id="A0AAV9RAI3"/>
<accession>A0AAV9RAI3</accession>
<keyword evidence="2" id="KW-1185">Reference proteome</keyword>
<reference evidence="1 2" key="1">
    <citation type="submission" date="2021-06" db="EMBL/GenBank/DDBJ databases">
        <authorList>
            <person name="Palmer J.M."/>
        </authorList>
    </citation>
    <scope>NUCLEOTIDE SEQUENCE [LARGE SCALE GENOMIC DNA]</scope>
    <source>
        <strain evidence="1 2">MEX-2019</strain>
        <tissue evidence="1">Muscle</tissue>
    </source>
</reference>
<gene>
    <name evidence="1" type="ORF">CRENBAI_025608</name>
</gene>
<organism evidence="1 2">
    <name type="scientific">Crenichthys baileyi</name>
    <name type="common">White River springfish</name>
    <dbReference type="NCBI Taxonomy" id="28760"/>
    <lineage>
        <taxon>Eukaryota</taxon>
        <taxon>Metazoa</taxon>
        <taxon>Chordata</taxon>
        <taxon>Craniata</taxon>
        <taxon>Vertebrata</taxon>
        <taxon>Euteleostomi</taxon>
        <taxon>Actinopterygii</taxon>
        <taxon>Neopterygii</taxon>
        <taxon>Teleostei</taxon>
        <taxon>Neoteleostei</taxon>
        <taxon>Acanthomorphata</taxon>
        <taxon>Ovalentaria</taxon>
        <taxon>Atherinomorphae</taxon>
        <taxon>Cyprinodontiformes</taxon>
        <taxon>Goodeidae</taxon>
        <taxon>Crenichthys</taxon>
    </lineage>
</organism>
<name>A0AAV9RAI3_9TELE</name>
<comment type="caution">
    <text evidence="1">The sequence shown here is derived from an EMBL/GenBank/DDBJ whole genome shotgun (WGS) entry which is preliminary data.</text>
</comment>
<evidence type="ECO:0000313" key="2">
    <source>
        <dbReference type="Proteomes" id="UP001311232"/>
    </source>
</evidence>
<dbReference type="EMBL" id="JAHHUM010002306">
    <property type="protein sequence ID" value="KAK5605409.1"/>
    <property type="molecule type" value="Genomic_DNA"/>
</dbReference>
<protein>
    <submittedName>
        <fullName evidence="1">Uncharacterized protein</fullName>
    </submittedName>
</protein>
<proteinExistence type="predicted"/>
<evidence type="ECO:0000313" key="1">
    <source>
        <dbReference type="EMBL" id="KAK5605409.1"/>
    </source>
</evidence>
<dbReference type="Proteomes" id="UP001311232">
    <property type="component" value="Unassembled WGS sequence"/>
</dbReference>
<sequence>MEKEMNPTVGSILMTHHLHQLQTTALTNCDYGELVSTTSGSILHALYLKGITTKPALMFDIKSSVF</sequence>